<organism evidence="1 2">
    <name type="scientific">Trichonephila clavata</name>
    <name type="common">Joro spider</name>
    <name type="synonym">Nephila clavata</name>
    <dbReference type="NCBI Taxonomy" id="2740835"/>
    <lineage>
        <taxon>Eukaryota</taxon>
        <taxon>Metazoa</taxon>
        <taxon>Ecdysozoa</taxon>
        <taxon>Arthropoda</taxon>
        <taxon>Chelicerata</taxon>
        <taxon>Arachnida</taxon>
        <taxon>Araneae</taxon>
        <taxon>Araneomorphae</taxon>
        <taxon>Entelegynae</taxon>
        <taxon>Araneoidea</taxon>
        <taxon>Nephilidae</taxon>
        <taxon>Trichonephila</taxon>
    </lineage>
</organism>
<dbReference type="AlphaFoldDB" id="A0A8X6J023"/>
<protein>
    <submittedName>
        <fullName evidence="1">Uncharacterized protein</fullName>
    </submittedName>
</protein>
<dbReference type="Proteomes" id="UP000887116">
    <property type="component" value="Unassembled WGS sequence"/>
</dbReference>
<evidence type="ECO:0000313" key="2">
    <source>
        <dbReference type="Proteomes" id="UP000887116"/>
    </source>
</evidence>
<sequence>MHSSHQGTLAQSKHCYPLISAMMISLSFGPPTLHPRILFSLPLPYLIKIPRTPGSIGSRSTAHAPELRPCLSPVCIRESIWAYKSGKKAGGMAR</sequence>
<dbReference type="EMBL" id="BMAO01027085">
    <property type="protein sequence ID" value="GFR14445.1"/>
    <property type="molecule type" value="Genomic_DNA"/>
</dbReference>
<accession>A0A8X6J023</accession>
<comment type="caution">
    <text evidence="1">The sequence shown here is derived from an EMBL/GenBank/DDBJ whole genome shotgun (WGS) entry which is preliminary data.</text>
</comment>
<evidence type="ECO:0000313" key="1">
    <source>
        <dbReference type="EMBL" id="GFR14445.1"/>
    </source>
</evidence>
<reference evidence="1" key="1">
    <citation type="submission" date="2020-07" db="EMBL/GenBank/DDBJ databases">
        <title>Multicomponent nature underlies the extraordinary mechanical properties of spider dragline silk.</title>
        <authorList>
            <person name="Kono N."/>
            <person name="Nakamura H."/>
            <person name="Mori M."/>
            <person name="Yoshida Y."/>
            <person name="Ohtoshi R."/>
            <person name="Malay A.D."/>
            <person name="Moran D.A.P."/>
            <person name="Tomita M."/>
            <person name="Numata K."/>
            <person name="Arakawa K."/>
        </authorList>
    </citation>
    <scope>NUCLEOTIDE SEQUENCE</scope>
</reference>
<proteinExistence type="predicted"/>
<dbReference type="OrthoDB" id="10567629at2759"/>
<gene>
    <name evidence="1" type="ORF">TNCT_448971</name>
</gene>
<name>A0A8X6J023_TRICU</name>
<keyword evidence="2" id="KW-1185">Reference proteome</keyword>